<dbReference type="SUPFAM" id="SSF51419">
    <property type="entry name" value="PLP-binding barrel"/>
    <property type="match status" value="1"/>
</dbReference>
<dbReference type="GO" id="GO:0005737">
    <property type="term" value="C:cytoplasm"/>
    <property type="evidence" value="ECO:0007669"/>
    <property type="project" value="TreeGrafter"/>
</dbReference>
<evidence type="ECO:0000313" key="4">
    <source>
        <dbReference type="Ensembl" id="ENSMCSP00000010775.1"/>
    </source>
</evidence>
<dbReference type="PRINTS" id="PR01179">
    <property type="entry name" value="ODADCRBXLASE"/>
</dbReference>
<proteinExistence type="predicted"/>
<evidence type="ECO:0000256" key="2">
    <source>
        <dbReference type="ARBA" id="ARBA00023115"/>
    </source>
</evidence>
<dbReference type="GO" id="GO:0016831">
    <property type="term" value="F:carboxy-lyase activity"/>
    <property type="evidence" value="ECO:0007669"/>
    <property type="project" value="UniProtKB-ARBA"/>
</dbReference>
<dbReference type="InterPro" id="IPR000183">
    <property type="entry name" value="Orn/DAP/Arg_de-COase"/>
</dbReference>
<dbReference type="Gene3D" id="3.20.20.10">
    <property type="entry name" value="Alanine racemase"/>
    <property type="match status" value="2"/>
</dbReference>
<dbReference type="PANTHER" id="PTHR11482:SF4">
    <property type="entry name" value="ANTIZYME INHIBITOR 2"/>
    <property type="match status" value="1"/>
</dbReference>
<dbReference type="OrthoDB" id="9369967at2759"/>
<evidence type="ECO:0000259" key="3">
    <source>
        <dbReference type="Pfam" id="PF02784"/>
    </source>
</evidence>
<dbReference type="InterPro" id="IPR002433">
    <property type="entry name" value="Orn_de-COase"/>
</dbReference>
<evidence type="ECO:0000256" key="1">
    <source>
        <dbReference type="ARBA" id="ARBA00022898"/>
    </source>
</evidence>
<keyword evidence="2" id="KW-0620">Polyamine biosynthesis</keyword>
<dbReference type="PANTHER" id="PTHR11482">
    <property type="entry name" value="ARGININE/DIAMINOPIMELATE/ORNITHINE DECARBOXYLASE"/>
    <property type="match status" value="1"/>
</dbReference>
<dbReference type="InterPro" id="IPR009006">
    <property type="entry name" value="Ala_racemase/Decarboxylase_C"/>
</dbReference>
<dbReference type="InterPro" id="IPR029066">
    <property type="entry name" value="PLP-binding_barrel"/>
</dbReference>
<organism evidence="4 5">
    <name type="scientific">Malurus cyaneus samueli</name>
    <dbReference type="NCBI Taxonomy" id="2593467"/>
    <lineage>
        <taxon>Eukaryota</taxon>
        <taxon>Metazoa</taxon>
        <taxon>Chordata</taxon>
        <taxon>Craniata</taxon>
        <taxon>Vertebrata</taxon>
        <taxon>Euteleostomi</taxon>
        <taxon>Archelosauria</taxon>
        <taxon>Archosauria</taxon>
        <taxon>Dinosauria</taxon>
        <taxon>Saurischia</taxon>
        <taxon>Theropoda</taxon>
        <taxon>Coelurosauria</taxon>
        <taxon>Aves</taxon>
        <taxon>Neognathae</taxon>
        <taxon>Neoaves</taxon>
        <taxon>Telluraves</taxon>
        <taxon>Australaves</taxon>
        <taxon>Passeriformes</taxon>
        <taxon>Meliphagoidea</taxon>
        <taxon>Maluridae</taxon>
        <taxon>Malurus</taxon>
    </lineage>
</organism>
<dbReference type="Ensembl" id="ENSMCST00000011051.1">
    <property type="protein sequence ID" value="ENSMCSP00000010775.1"/>
    <property type="gene ID" value="ENSMCSG00000007632.1"/>
</dbReference>
<reference evidence="4" key="2">
    <citation type="submission" date="2025-09" db="UniProtKB">
        <authorList>
            <consortium name="Ensembl"/>
        </authorList>
    </citation>
    <scope>IDENTIFICATION</scope>
</reference>
<dbReference type="Proteomes" id="UP000694560">
    <property type="component" value="Unplaced"/>
</dbReference>
<dbReference type="InterPro" id="IPR022644">
    <property type="entry name" value="De-COase2_N"/>
</dbReference>
<dbReference type="Pfam" id="PF02784">
    <property type="entry name" value="Orn_Arg_deC_N"/>
    <property type="match status" value="1"/>
</dbReference>
<feature type="domain" description="Orn/DAP/Arg decarboxylase 2 N-terminal" evidence="3">
    <location>
        <begin position="39"/>
        <end position="79"/>
    </location>
</feature>
<dbReference type="InterPro" id="IPR022653">
    <property type="entry name" value="De-COase2_pyr-phos_BS"/>
</dbReference>
<reference evidence="4" key="1">
    <citation type="submission" date="2025-08" db="UniProtKB">
        <authorList>
            <consortium name="Ensembl"/>
        </authorList>
    </citation>
    <scope>IDENTIFICATION</scope>
</reference>
<dbReference type="PROSITE" id="PS00878">
    <property type="entry name" value="ODR_DC_2_1"/>
    <property type="match status" value="1"/>
</dbReference>
<dbReference type="Gene3D" id="2.40.37.10">
    <property type="entry name" value="Lyase, Ornithine Decarboxylase, Chain A, domain 1"/>
    <property type="match status" value="1"/>
</dbReference>
<protein>
    <recommendedName>
        <fullName evidence="3">Orn/DAP/Arg decarboxylase 2 N-terminal domain-containing protein</fullName>
    </recommendedName>
</protein>
<evidence type="ECO:0000313" key="5">
    <source>
        <dbReference type="Proteomes" id="UP000694560"/>
    </source>
</evidence>
<keyword evidence="1" id="KW-0663">Pyridoxal phosphate</keyword>
<dbReference type="AlphaFoldDB" id="A0A8C5TSY7"/>
<dbReference type="GO" id="GO:0033387">
    <property type="term" value="P:putrescine biosynthetic process from arginine, via ornithine"/>
    <property type="evidence" value="ECO:0007669"/>
    <property type="project" value="TreeGrafter"/>
</dbReference>
<keyword evidence="5" id="KW-1185">Reference proteome</keyword>
<sequence length="172" mass="19081">HERVFKRSNFLMVEEGFTTRDLLENLLGELCQEVRAAALEALFPVKCNGSEGVIRLLAELGAGFACANKGRISAVLNSALDLYSRGQRVDIIARPGDSYVTSAFTLAVSITALEEIPVEQPGSDEERCGSKKSLVYHLSDGIYGCLQVNLSPRTWPQRQKSYFFNITKILFF</sequence>
<accession>A0A8C5TSY7</accession>
<name>A0A8C5TSY7_9PASS</name>